<dbReference type="RefSeq" id="WP_270078669.1">
    <property type="nucleotide sequence ID" value="NZ_CP115174.1"/>
</dbReference>
<evidence type="ECO:0000313" key="5">
    <source>
        <dbReference type="EMBL" id="WBO24040.1"/>
    </source>
</evidence>
<evidence type="ECO:0000313" key="6">
    <source>
        <dbReference type="Proteomes" id="UP001210865"/>
    </source>
</evidence>
<dbReference type="Proteomes" id="UP001210865">
    <property type="component" value="Chromosome"/>
</dbReference>
<dbReference type="InterPro" id="IPR001254">
    <property type="entry name" value="Trypsin_dom"/>
</dbReference>
<feature type="domain" description="Autotransporter" evidence="4">
    <location>
        <begin position="837"/>
        <end position="1114"/>
    </location>
</feature>
<dbReference type="EMBL" id="CP115174">
    <property type="protein sequence ID" value="WBO24040.1"/>
    <property type="molecule type" value="Genomic_DNA"/>
</dbReference>
<keyword evidence="2" id="KW-0732">Signal</keyword>
<dbReference type="Gene3D" id="2.40.128.130">
    <property type="entry name" value="Autotransporter beta-domain"/>
    <property type="match status" value="1"/>
</dbReference>
<dbReference type="InterPro" id="IPR005546">
    <property type="entry name" value="Autotransporte_beta"/>
</dbReference>
<reference evidence="5 6" key="1">
    <citation type="submission" date="2022-12" db="EMBL/GenBank/DDBJ databases">
        <title>Sphingomonas abieness sp. nov., an endophytic bacterium isolated from Abies koreana.</title>
        <authorList>
            <person name="Jiang L."/>
            <person name="Lee J."/>
        </authorList>
    </citation>
    <scope>NUCLEOTIDE SEQUENCE [LARGE SCALE GENOMIC DNA]</scope>
    <source>
        <strain evidence="6">PAMB 00755</strain>
    </source>
</reference>
<evidence type="ECO:0000256" key="1">
    <source>
        <dbReference type="SAM" id="MobiDB-lite"/>
    </source>
</evidence>
<dbReference type="InterPro" id="IPR009003">
    <property type="entry name" value="Peptidase_S1_PA"/>
</dbReference>
<dbReference type="Pfam" id="PF03797">
    <property type="entry name" value="Autotransporter"/>
    <property type="match status" value="1"/>
</dbReference>
<dbReference type="PROSITE" id="PS51208">
    <property type="entry name" value="AUTOTRANSPORTER"/>
    <property type="match status" value="1"/>
</dbReference>
<dbReference type="Gene3D" id="2.40.10.10">
    <property type="entry name" value="Trypsin-like serine proteases"/>
    <property type="match status" value="1"/>
</dbReference>
<feature type="compositionally biased region" description="Low complexity" evidence="1">
    <location>
        <begin position="409"/>
        <end position="421"/>
    </location>
</feature>
<sequence length="1114" mass="115151">MAIKKARSVALGATAFAALSAALAAMPAAAVVINDGYTPGSIVDTTNITGVGQMVVDEGDGFVGLCTATLINPRTVVLAAHCVNDAPSTSYGANQGGTAIGVGFQANNLPSIQDWFQSSFQTSKTNQFYNGSYVVYNQHSLDLGPDNNFLQGDVALIAFDTPVTGVPTTDMLFSPLSGPVHATITGYGDNGIGTTGQGSLDFKRRVAENIVSVLGSLDDVDGFLFGSPDGLPQNLYQIDFNSPGYANRFDFGIFGDLPLDKEGITAPGDSGGPLLIDQAFAKPVIAGVLSGGSRYYNAQPGASYGTTSFYQPLYLFWDWIVANNPYKYVGAKAGDGSWTDPNHWVINLDPAYQIIGANGQLVNGLPTTPAAGIDGTTPKFGNVCDGVECVDLASGVIVPQSPTDGTPQAAASGSATASATTNDKGASQLALGSSAIHEAQDAPEQMINAPTAVLDPVGDPPAEGSALVGGELVQGAPGSSGFVPNDTDGDITTGAPARYYDVTLSADGTTTLSGADIIIDRLKLAGNKANLTIDADAGLASLIDTTQTAGTMTVDGTYISIGDYDLIGGLLQGSGTVIAPNLISVMGAIAPGRLGTIGTLTVGGNVIMSSASRTYIDIGPNGTSDHLDIVANPFIDPAAANVLTGVGDLGGLLALTPVAGYRPTYGDSFTLITAEGGLQDAFGAVTSLSAILYPSITQTANTLSVTIKARPYQGVINTASPIQSAYAQLLDSSRASSALKSFYYQSDYLSQEQIQASLEAAGPYAQQTEVGLVRMQDEALAKFYRDRLSLLRSGGASEQLAVLGNPLGVVRTGYQTAQDVAMGLMQANPAQQSTAVPLPEGVSAYVAGGYLDGSSRPLPNLLSGKKDDLSGWYVAGGLEKQIDDKMTAGMSASYSHGKGDALAGESARSNMFQLAAYGSYSFGGGAFINTSVSGGLLQVKTRRQFSLGDATAKLHNEENAPIVSGEIALGYDLKMSGLKFTPIASIRASHLEFEGGQESGGLGSLTYAKRNFNSIQARAGGQISFDSGNIRPHIDAAYVHDFRKNGADIFAHFTGADVPNADFGSFGRDRNWGEAGGGLTVVGPTVDIGVSADTVFKRQDLSYQIYRGSVTFHF</sequence>
<evidence type="ECO:0000259" key="3">
    <source>
        <dbReference type="PROSITE" id="PS50240"/>
    </source>
</evidence>
<feature type="chain" id="PRO_5045307691" evidence="2">
    <location>
        <begin position="25"/>
        <end position="1114"/>
    </location>
</feature>
<dbReference type="SMART" id="SM00020">
    <property type="entry name" value="Tryp_SPc"/>
    <property type="match status" value="1"/>
</dbReference>
<gene>
    <name evidence="5" type="ORF">PBT88_08005</name>
</gene>
<feature type="domain" description="Peptidase S1" evidence="3">
    <location>
        <begin position="10"/>
        <end position="325"/>
    </location>
</feature>
<dbReference type="SUPFAM" id="SSF103515">
    <property type="entry name" value="Autotransporter"/>
    <property type="match status" value="1"/>
</dbReference>
<evidence type="ECO:0000256" key="2">
    <source>
        <dbReference type="SAM" id="SignalP"/>
    </source>
</evidence>
<feature type="region of interest" description="Disordered" evidence="1">
    <location>
        <begin position="400"/>
        <end position="424"/>
    </location>
</feature>
<feature type="signal peptide" evidence="2">
    <location>
        <begin position="1"/>
        <end position="24"/>
    </location>
</feature>
<keyword evidence="6" id="KW-1185">Reference proteome</keyword>
<name>A0ABY7NR77_9SPHN</name>
<protein>
    <submittedName>
        <fullName evidence="5">Autotransporter domain-containing protein</fullName>
    </submittedName>
</protein>
<dbReference type="InterPro" id="IPR043504">
    <property type="entry name" value="Peptidase_S1_PA_chymotrypsin"/>
</dbReference>
<dbReference type="SMART" id="SM00869">
    <property type="entry name" value="Autotransporter"/>
    <property type="match status" value="1"/>
</dbReference>
<dbReference type="InterPro" id="IPR036709">
    <property type="entry name" value="Autotransporte_beta_dom_sf"/>
</dbReference>
<evidence type="ECO:0000259" key="4">
    <source>
        <dbReference type="PROSITE" id="PS51208"/>
    </source>
</evidence>
<dbReference type="SUPFAM" id="SSF50494">
    <property type="entry name" value="Trypsin-like serine proteases"/>
    <property type="match status" value="1"/>
</dbReference>
<organism evidence="5 6">
    <name type="scientific">Sphingomonas abietis</name>
    <dbReference type="NCBI Taxonomy" id="3012344"/>
    <lineage>
        <taxon>Bacteria</taxon>
        <taxon>Pseudomonadati</taxon>
        <taxon>Pseudomonadota</taxon>
        <taxon>Alphaproteobacteria</taxon>
        <taxon>Sphingomonadales</taxon>
        <taxon>Sphingomonadaceae</taxon>
        <taxon>Sphingomonas</taxon>
    </lineage>
</organism>
<dbReference type="PROSITE" id="PS50240">
    <property type="entry name" value="TRYPSIN_DOM"/>
    <property type="match status" value="1"/>
</dbReference>
<proteinExistence type="predicted"/>
<accession>A0ABY7NR77</accession>